<keyword evidence="2" id="KW-0863">Zinc-finger</keyword>
<dbReference type="RefSeq" id="WP_277445029.1">
    <property type="nucleotide sequence ID" value="NZ_JAKOAV010000034.1"/>
</dbReference>
<dbReference type="PANTHER" id="PTHR30313:SF2">
    <property type="entry name" value="DNA PRIMASE"/>
    <property type="match status" value="1"/>
</dbReference>
<accession>A0A9X4JUN0</accession>
<feature type="domain" description="Zinc finger CHC2-type" evidence="4">
    <location>
        <begin position="52"/>
        <end position="98"/>
    </location>
</feature>
<evidence type="ECO:0000256" key="1">
    <source>
        <dbReference type="ARBA" id="ARBA00022723"/>
    </source>
</evidence>
<protein>
    <submittedName>
        <fullName evidence="5">CHC2 zinc finger domain-containing protein</fullName>
    </submittedName>
</protein>
<dbReference type="SMART" id="SM00400">
    <property type="entry name" value="ZnF_CHCC"/>
    <property type="match status" value="1"/>
</dbReference>
<evidence type="ECO:0000259" key="4">
    <source>
        <dbReference type="SMART" id="SM00400"/>
    </source>
</evidence>
<dbReference type="GO" id="GO:0005737">
    <property type="term" value="C:cytoplasm"/>
    <property type="evidence" value="ECO:0007669"/>
    <property type="project" value="TreeGrafter"/>
</dbReference>
<dbReference type="GO" id="GO:0003677">
    <property type="term" value="F:DNA binding"/>
    <property type="evidence" value="ECO:0007669"/>
    <property type="project" value="InterPro"/>
</dbReference>
<evidence type="ECO:0000313" key="5">
    <source>
        <dbReference type="EMBL" id="MDF9409550.1"/>
    </source>
</evidence>
<dbReference type="InterPro" id="IPR036977">
    <property type="entry name" value="DNA_primase_Znf_CHC2"/>
</dbReference>
<proteinExistence type="predicted"/>
<dbReference type="Gene3D" id="3.40.1360.10">
    <property type="match status" value="1"/>
</dbReference>
<dbReference type="Proteomes" id="UP001154312">
    <property type="component" value="Unassembled WGS sequence"/>
</dbReference>
<keyword evidence="1" id="KW-0479">Metal-binding</keyword>
<evidence type="ECO:0000313" key="6">
    <source>
        <dbReference type="Proteomes" id="UP001154312"/>
    </source>
</evidence>
<dbReference type="InterPro" id="IPR002694">
    <property type="entry name" value="Znf_CHC2"/>
</dbReference>
<dbReference type="GO" id="GO:0008270">
    <property type="term" value="F:zinc ion binding"/>
    <property type="evidence" value="ECO:0007669"/>
    <property type="project" value="UniProtKB-KW"/>
</dbReference>
<dbReference type="AlphaFoldDB" id="A0A9X4JUN0"/>
<comment type="caution">
    <text evidence="5">The sequence shown here is derived from an EMBL/GenBank/DDBJ whole genome shotgun (WGS) entry which is preliminary data.</text>
</comment>
<dbReference type="EMBL" id="JAKOAV010000034">
    <property type="protein sequence ID" value="MDF9409550.1"/>
    <property type="molecule type" value="Genomic_DNA"/>
</dbReference>
<evidence type="ECO:0000256" key="3">
    <source>
        <dbReference type="ARBA" id="ARBA00022833"/>
    </source>
</evidence>
<dbReference type="PANTHER" id="PTHR30313">
    <property type="entry name" value="DNA PRIMASE"/>
    <property type="match status" value="1"/>
</dbReference>
<dbReference type="InterPro" id="IPR050219">
    <property type="entry name" value="DnaG_primase"/>
</dbReference>
<keyword evidence="3" id="KW-0862">Zinc</keyword>
<gene>
    <name evidence="5" type="ORF">L7E55_14485</name>
</gene>
<dbReference type="GO" id="GO:0003899">
    <property type="term" value="F:DNA-directed RNA polymerase activity"/>
    <property type="evidence" value="ECO:0007669"/>
    <property type="project" value="InterPro"/>
</dbReference>
<dbReference type="SUPFAM" id="SSF57783">
    <property type="entry name" value="Zinc beta-ribbon"/>
    <property type="match status" value="1"/>
</dbReference>
<evidence type="ECO:0000256" key="2">
    <source>
        <dbReference type="ARBA" id="ARBA00022771"/>
    </source>
</evidence>
<dbReference type="GO" id="GO:0006269">
    <property type="term" value="P:DNA replication, synthesis of primer"/>
    <property type="evidence" value="ECO:0007669"/>
    <property type="project" value="TreeGrafter"/>
</dbReference>
<dbReference type="Pfam" id="PF13155">
    <property type="entry name" value="Toprim_2"/>
    <property type="match status" value="1"/>
</dbReference>
<dbReference type="Pfam" id="PF01807">
    <property type="entry name" value="Zn_ribbon_DnaG"/>
    <property type="match status" value="1"/>
</dbReference>
<dbReference type="Gene3D" id="3.90.580.10">
    <property type="entry name" value="Zinc finger, CHC2-type domain"/>
    <property type="match status" value="1"/>
</dbReference>
<keyword evidence="6" id="KW-1185">Reference proteome</keyword>
<name>A0A9X4JUN0_9FIRM</name>
<dbReference type="SUPFAM" id="SSF56731">
    <property type="entry name" value="DNA primase core"/>
    <property type="match status" value="1"/>
</dbReference>
<sequence>MIELSQEYSTIIEQIKEIPIETVFSRYLPGTSFKRAGNGKHRTRCFQHGGGNEKDASLFIYENTNSFYCFGCSCGGSVVDLVMLILNLDFSEAVKRLADDFGYELPVWTPETEEKRKQKEKVTNLLDKYINKAHITLMTNRPGPEAAREALHKRGFTDKDIKEFRFGFDPRNKPDNPEEAQALGLIGDKGGFLPSGRIVIPFFHHGKPIYLAFWDFNGKEPKYLYPSGVVKPLVGIDGIKRAKEIFLVEGVFDHFTLIKEGFNSICTLGVNLKEDYYNNLNNLETIYVAYDADEAGRREGFRLTESLFPRAKLIEIPGNVKDINDLLKTQPGEFKTLIDEAKDNAKDALDIIFNDIAKTNNGNEALTLFEKKVIPLITKLDIIKQDIAVNKVSKLLKPYGIKKSSLDIFIKEMMAKNKNTNNDEEEKEDFQPCADFPGLVDIVEDDNGNPAFLVLEDDNTLTLCTSREVDGIIKIPPDKEAIPWLLPRAQEVIRYFKSDNDSILYDDLIKYHKNISELPDEKFYDLFVAWDFHTYIIEKLNYSPYIWLFARPERGKSRTGKGALYVARRGVHVESLRDSYIIRASNDLKVTLFFDVLDLMKKMEKTGTDDVFLMRYERGAKVPRVNFPDRGALRDTVYYEVFGPSIIATNRTIYGPMESRALQLNMQPAIKNFTNEVTPEAALSLKERLTAFRARWLNKKLPEVDKPMRGRLGDITRPLFQIIKAIKPEREKIFRDLINEINKERKSKKSESVDATILKVIDEISNKIEGSYVYVDTITKQINNILNDEKKWSNTRTGIV</sequence>
<reference evidence="5" key="1">
    <citation type="submission" date="2022-02" db="EMBL/GenBank/DDBJ databases">
        <authorList>
            <person name="Leng L."/>
        </authorList>
    </citation>
    <scope>NUCLEOTIDE SEQUENCE</scope>
    <source>
        <strain evidence="5">JI</strain>
    </source>
</reference>
<organism evidence="5 6">
    <name type="scientific">Pelotomaculum isophthalicicum JI</name>
    <dbReference type="NCBI Taxonomy" id="947010"/>
    <lineage>
        <taxon>Bacteria</taxon>
        <taxon>Bacillati</taxon>
        <taxon>Bacillota</taxon>
        <taxon>Clostridia</taxon>
        <taxon>Eubacteriales</taxon>
        <taxon>Desulfotomaculaceae</taxon>
        <taxon>Pelotomaculum</taxon>
    </lineage>
</organism>